<sequence length="489" mass="57161">MAGIGVKLNRIYQKNTITTNIVGFFYSMTMTIAPVLVVIINLMLMQKVLKFNTVRYIDRELFSCTVLYVFIFSLLTTSPFNAVLSRYMSDAIFEERYEDVLPCHRIGLLINICFSCLFAIPFCLWEHFVGKVPVYYVFTGYCCFVSLVLVFYNMLYLSICKEYRLISLHFALGMIVSFLLSLFFRYICKMSIPYSMLLSLAIGFFVTAVFEWAKVHQFFPDNSEEYRRVFVYFKRYWHLILINFLYTLGLFIHNFVFWRTDMAMHLVKTFVCNQPYDMATCLAMFTNLSASVIFISRVEMYFHERYKAYADAVFGGRGLDIQNTRKRMFRQLGSELMTLIRLQFIISVVIYLIFVIFLPRMGYAGLVMRIYPMVAAGYFILFLMYSEIIFLYYFEDLQGALVTALSFCGVTFLASLIAVHLPAVFFGVGIWTGSVVGFTVAYMRLRWMETHIDEHMFCRGNLIKRGKGIKPSAKVFDIRELKKKPEDEE</sequence>
<keyword evidence="1" id="KW-0812">Transmembrane</keyword>
<feature type="transmembrane region" description="Helical" evidence="1">
    <location>
        <begin position="21"/>
        <end position="45"/>
    </location>
</feature>
<keyword evidence="3" id="KW-1185">Reference proteome</keyword>
<feature type="transmembrane region" description="Helical" evidence="1">
    <location>
        <begin position="370"/>
        <end position="393"/>
    </location>
</feature>
<feature type="transmembrane region" description="Helical" evidence="1">
    <location>
        <begin position="193"/>
        <end position="215"/>
    </location>
</feature>
<evidence type="ECO:0000313" key="2">
    <source>
        <dbReference type="EMBL" id="MBC8627226.1"/>
    </source>
</evidence>
<dbReference type="RefSeq" id="WP_187558057.1">
    <property type="nucleotide sequence ID" value="NZ_JACRTP010000001.1"/>
</dbReference>
<feature type="transmembrane region" description="Helical" evidence="1">
    <location>
        <begin position="168"/>
        <end position="187"/>
    </location>
</feature>
<reference evidence="2 3" key="1">
    <citation type="submission" date="2020-08" db="EMBL/GenBank/DDBJ databases">
        <title>Genome public.</title>
        <authorList>
            <person name="Liu C."/>
            <person name="Sun Q."/>
        </authorList>
    </citation>
    <scope>NUCLEOTIDE SEQUENCE [LARGE SCALE GENOMIC DNA]</scope>
    <source>
        <strain evidence="2 3">3_YM_SP_D4_24.mj</strain>
    </source>
</reference>
<protein>
    <submittedName>
        <fullName evidence="2">Exopolysaccharide Pel transporter PelG</fullName>
    </submittedName>
</protein>
<feature type="transmembrane region" description="Helical" evidence="1">
    <location>
        <begin position="400"/>
        <end position="418"/>
    </location>
</feature>
<comment type="caution">
    <text evidence="2">The sequence shown here is derived from an EMBL/GenBank/DDBJ whole genome shotgun (WGS) entry which is preliminary data.</text>
</comment>
<feature type="transmembrane region" description="Helical" evidence="1">
    <location>
        <begin position="106"/>
        <end position="128"/>
    </location>
</feature>
<feature type="transmembrane region" description="Helical" evidence="1">
    <location>
        <begin position="276"/>
        <end position="295"/>
    </location>
</feature>
<evidence type="ECO:0000256" key="1">
    <source>
        <dbReference type="SAM" id="Phobius"/>
    </source>
</evidence>
<accession>A0ABR7P8M0</accession>
<feature type="transmembrane region" description="Helical" evidence="1">
    <location>
        <begin position="336"/>
        <end position="358"/>
    </location>
</feature>
<proteinExistence type="predicted"/>
<keyword evidence="1" id="KW-0472">Membrane</keyword>
<name>A0ABR7P8M0_9FIRM</name>
<dbReference type="Pfam" id="PF16933">
    <property type="entry name" value="PelG"/>
    <property type="match status" value="1"/>
</dbReference>
<feature type="transmembrane region" description="Helical" evidence="1">
    <location>
        <begin position="134"/>
        <end position="156"/>
    </location>
</feature>
<feature type="transmembrane region" description="Helical" evidence="1">
    <location>
        <begin position="424"/>
        <end position="443"/>
    </location>
</feature>
<gene>
    <name evidence="2" type="primary">pelG</name>
    <name evidence="2" type="ORF">H8712_01045</name>
</gene>
<organism evidence="2 3">
    <name type="scientific">Blautia stercoris</name>
    <dbReference type="NCBI Taxonomy" id="871664"/>
    <lineage>
        <taxon>Bacteria</taxon>
        <taxon>Bacillati</taxon>
        <taxon>Bacillota</taxon>
        <taxon>Clostridia</taxon>
        <taxon>Lachnospirales</taxon>
        <taxon>Lachnospiraceae</taxon>
        <taxon>Blautia</taxon>
    </lineage>
</organism>
<dbReference type="EMBL" id="JACRTP010000001">
    <property type="protein sequence ID" value="MBC8627226.1"/>
    <property type="molecule type" value="Genomic_DNA"/>
</dbReference>
<dbReference type="InterPro" id="IPR031617">
    <property type="entry name" value="PelG"/>
</dbReference>
<dbReference type="Proteomes" id="UP000661649">
    <property type="component" value="Unassembled WGS sequence"/>
</dbReference>
<feature type="transmembrane region" description="Helical" evidence="1">
    <location>
        <begin position="236"/>
        <end position="256"/>
    </location>
</feature>
<keyword evidence="1" id="KW-1133">Transmembrane helix</keyword>
<evidence type="ECO:0000313" key="3">
    <source>
        <dbReference type="Proteomes" id="UP000661649"/>
    </source>
</evidence>
<feature type="transmembrane region" description="Helical" evidence="1">
    <location>
        <begin position="65"/>
        <end position="85"/>
    </location>
</feature>